<evidence type="ECO:0008006" key="3">
    <source>
        <dbReference type="Google" id="ProtNLM"/>
    </source>
</evidence>
<feature type="signal peptide" evidence="1">
    <location>
        <begin position="1"/>
        <end position="28"/>
    </location>
</feature>
<dbReference type="EMBL" id="CP158487">
    <property type="protein sequence ID" value="XDN89796.1"/>
    <property type="molecule type" value="Genomic_DNA"/>
</dbReference>
<gene>
    <name evidence="2" type="ORF">TM074_03790</name>
</gene>
<evidence type="ECO:0000313" key="2">
    <source>
        <dbReference type="EMBL" id="XDN89796.1"/>
    </source>
</evidence>
<keyword evidence="1" id="KW-0732">Signal</keyword>
<accession>A0AB39J5U9</accession>
<organism evidence="2">
    <name type="scientific">Candidatus Nanosynbacter sp. TM7-074</name>
    <dbReference type="NCBI Taxonomy" id="3158573"/>
    <lineage>
        <taxon>Bacteria</taxon>
        <taxon>Candidatus Saccharimonadota</taxon>
        <taxon>Candidatus Saccharimonadia</taxon>
        <taxon>Candidatus Nanosynbacterales</taxon>
        <taxon>Candidatus Nanosynbacteraceae</taxon>
        <taxon>Candidatus Nanosynbacter</taxon>
    </lineage>
</organism>
<protein>
    <recommendedName>
        <fullName evidence="3">Sporulation stage II protein D amidase enhancer LytB N-terminal domain-containing protein</fullName>
    </recommendedName>
</protein>
<dbReference type="AlphaFoldDB" id="A0AB39J5U9"/>
<sequence length="753" mass="82769">MIHKTTILFAGLAAAIILSIAMVNPVNASSFDPGNIISDSIFTNSSTMTADQIQYFIEVKGKYCTDGEAPCLKNYRENGKSAGTIIYEISQQYLINPQVILATLQKEVGLVTISNPGSWRYRTAMGYGCPDSTPGVCNSQYFGFTNQVRWAATMFRAIMNNSPTWFTPYRIGVNSILWHPNQACGISNVNIVNRATVALYSYTPYRPNNAALAAGFGTGDGCSSYGNRNFWLYFNAWFGSSTSSILIQSPQSPAVYLQSGSIRYAIPSWDIINAYGFGRFGVTPVSNSYMNSLQNGGILNTVFSNKSEPGPIYLADNGYRFGFSSYQQCVDWGFPRCTDSSYAKPLEPSVFDRMHQYGAISPLMLNGSHLHIMKDGKKHTLLSHEARVEKGYANINYTPITNPANLTQPYAKSIPHNNSLVSFKATPTIYLYTNEKFYALSYDAFLTLSSKLPTLVDSFSEYNSQLPVEQGFIQSNVALSDGSLYSFVNGKKINLTKVKHHWPQAAIIDDLKTILALRSDDYTADENSTYRTTAGSILKVENKHFRGFYSLYDYFALGNTRPIPINELAIANLASGSSVMANGQGSVYQLASPANQSLILTPSIDGSPCQLSSLDQLGSYYLITNSVQRLAPSQQPISTLTNTAYDQDGNIHIIYSGRHAILNASELTSVWGVHQKIPACTFHKLHLAKIPVNSSVRFVRDPVTGVIYHGEGGKKRPIFSYTAFIRMGGNTSNTLDVSNEFIKASPTGVAITE</sequence>
<evidence type="ECO:0000256" key="1">
    <source>
        <dbReference type="SAM" id="SignalP"/>
    </source>
</evidence>
<proteinExistence type="predicted"/>
<name>A0AB39J5U9_9BACT</name>
<dbReference type="RefSeq" id="WP_369000365.1">
    <property type="nucleotide sequence ID" value="NZ_CP158487.1"/>
</dbReference>
<reference evidence="2" key="1">
    <citation type="submission" date="2024-06" db="EMBL/GenBank/DDBJ databases">
        <authorList>
            <person name="Atkinson C."/>
            <person name="McLean J."/>
            <person name="Gallagher L."/>
            <person name="Bor B."/>
            <person name="Mougous J."/>
        </authorList>
    </citation>
    <scope>NUCLEOTIDE SEQUENCE</scope>
    <source>
        <strain evidence="2">TM7-074</strain>
    </source>
</reference>
<feature type="chain" id="PRO_5044267277" description="Sporulation stage II protein D amidase enhancer LytB N-terminal domain-containing protein" evidence="1">
    <location>
        <begin position="29"/>
        <end position="753"/>
    </location>
</feature>